<evidence type="ECO:0000259" key="1">
    <source>
        <dbReference type="Pfam" id="PF02698"/>
    </source>
</evidence>
<dbReference type="EMBL" id="JAAXPN010000001">
    <property type="protein sequence ID" value="NKZ23385.1"/>
    <property type="molecule type" value="Genomic_DNA"/>
</dbReference>
<evidence type="ECO:0000313" key="2">
    <source>
        <dbReference type="EMBL" id="NKZ23385.1"/>
    </source>
</evidence>
<accession>A0A7X6N1I7</accession>
<sequence length="210" mass="23618">MKSLIPREPKMPKLTSQQLEMITEIVFGPELPVQTSDLIFVFSAPQTGIWQTTLSAWQQQLAPKIFVTGGQSKTAGAAYQKLVGNQTENALITKRLVDHGVPVAAIIGEDRSSNSLENVVFATQVFDFTTIKRLLFVTKEHVVGRHWRTLKQHLPANVELIPYSYAAEYDGVTVRRDNWQASRLVDRVSGVNFYGFKHIVKKAILRQSKP</sequence>
<dbReference type="InterPro" id="IPR014729">
    <property type="entry name" value="Rossmann-like_a/b/a_fold"/>
</dbReference>
<dbReference type="PANTHER" id="PTHR30336">
    <property type="entry name" value="INNER MEMBRANE PROTEIN, PROBABLE PERMEASE"/>
    <property type="match status" value="1"/>
</dbReference>
<dbReference type="AlphaFoldDB" id="A0A7X6N1I7"/>
<keyword evidence="3" id="KW-1185">Reference proteome</keyword>
<dbReference type="PANTHER" id="PTHR30336:SF20">
    <property type="entry name" value="DUF218 DOMAIN-CONTAINING PROTEIN"/>
    <property type="match status" value="1"/>
</dbReference>
<dbReference type="CDD" id="cd06259">
    <property type="entry name" value="YdcF-like"/>
    <property type="match status" value="1"/>
</dbReference>
<dbReference type="GO" id="GO:0005886">
    <property type="term" value="C:plasma membrane"/>
    <property type="evidence" value="ECO:0007669"/>
    <property type="project" value="TreeGrafter"/>
</dbReference>
<dbReference type="RefSeq" id="WP_168721183.1">
    <property type="nucleotide sequence ID" value="NZ_JAAXPN010000001.1"/>
</dbReference>
<proteinExistence type="predicted"/>
<evidence type="ECO:0000313" key="3">
    <source>
        <dbReference type="Proteomes" id="UP000549765"/>
    </source>
</evidence>
<reference evidence="2 3" key="1">
    <citation type="submission" date="2020-04" db="EMBL/GenBank/DDBJ databases">
        <title>MicrobeNet Type strains.</title>
        <authorList>
            <person name="Nicholson A.C."/>
        </authorList>
    </citation>
    <scope>NUCLEOTIDE SEQUENCE [LARGE SCALE GENOMIC DNA]</scope>
    <source>
        <strain evidence="2 3">CCUG 61472</strain>
    </source>
</reference>
<dbReference type="InterPro" id="IPR003848">
    <property type="entry name" value="DUF218"/>
</dbReference>
<dbReference type="Pfam" id="PF02698">
    <property type="entry name" value="DUF218"/>
    <property type="match status" value="1"/>
</dbReference>
<gene>
    <name evidence="2" type="ORF">HF964_00955</name>
</gene>
<feature type="domain" description="DUF218" evidence="1">
    <location>
        <begin position="50"/>
        <end position="167"/>
    </location>
</feature>
<name>A0A7X6N1I7_9LACO</name>
<comment type="caution">
    <text evidence="2">The sequence shown here is derived from an EMBL/GenBank/DDBJ whole genome shotgun (WGS) entry which is preliminary data.</text>
</comment>
<dbReference type="Gene3D" id="3.40.50.620">
    <property type="entry name" value="HUPs"/>
    <property type="match status" value="1"/>
</dbReference>
<protein>
    <submittedName>
        <fullName evidence="2">YdcF family protein</fullName>
    </submittedName>
</protein>
<dbReference type="Proteomes" id="UP000549765">
    <property type="component" value="Unassembled WGS sequence"/>
</dbReference>
<organism evidence="2 3">
    <name type="scientific">Periweissella fabalis</name>
    <dbReference type="NCBI Taxonomy" id="1070421"/>
    <lineage>
        <taxon>Bacteria</taxon>
        <taxon>Bacillati</taxon>
        <taxon>Bacillota</taxon>
        <taxon>Bacilli</taxon>
        <taxon>Lactobacillales</taxon>
        <taxon>Lactobacillaceae</taxon>
        <taxon>Periweissella</taxon>
    </lineage>
</organism>
<dbReference type="InterPro" id="IPR051599">
    <property type="entry name" value="Cell_Envelope_Assoc"/>
</dbReference>